<sequence>MNRAKLKRSFKNYEDLEALADDDVTVDDIVTSKPAKRLRAMSNESSSSHYCDDTFHLPSISDDGNDVDSPQEHITPSQVSRLISPATSQEHVVVTPDLTSSIPSSDNGNSYPTFPLLEPTKNNNDDDDSERPATFALQRILKQRASTSNDDVHWDVHHPCNEEQCDDEPSYTSWPNFLCSDSSPSPRQVDCFPSQTTRRVSMAASTASQAKKIPQVTEAADTVNTLQTAFSLLALPSSSVLKKKKTRVSVGSTLLNNVT</sequence>
<dbReference type="InParanoid" id="B5YNJ3"/>
<proteinExistence type="predicted"/>
<name>B5YNJ3_THAPS</name>
<dbReference type="Proteomes" id="UP000001449">
    <property type="component" value="Chromosome 7"/>
</dbReference>
<gene>
    <name evidence="1" type="ORF">THAPS_7172</name>
</gene>
<protein>
    <submittedName>
        <fullName evidence="1">Uncharacterized protein</fullName>
    </submittedName>
</protein>
<organism evidence="1 2">
    <name type="scientific">Thalassiosira pseudonana</name>
    <name type="common">Marine diatom</name>
    <name type="synonym">Cyclotella nana</name>
    <dbReference type="NCBI Taxonomy" id="35128"/>
    <lineage>
        <taxon>Eukaryota</taxon>
        <taxon>Sar</taxon>
        <taxon>Stramenopiles</taxon>
        <taxon>Ochrophyta</taxon>
        <taxon>Bacillariophyta</taxon>
        <taxon>Coscinodiscophyceae</taxon>
        <taxon>Thalassiosirophycidae</taxon>
        <taxon>Thalassiosirales</taxon>
        <taxon>Thalassiosiraceae</taxon>
        <taxon>Thalassiosira</taxon>
    </lineage>
</organism>
<accession>B5YNJ3</accession>
<evidence type="ECO:0000313" key="1">
    <source>
        <dbReference type="EMBL" id="ACI64999.1"/>
    </source>
</evidence>
<keyword evidence="2" id="KW-1185">Reference proteome</keyword>
<dbReference type="HOGENOM" id="CLU_1075558_0_0_1"/>
<dbReference type="GeneID" id="7450696"/>
<reference evidence="1 2" key="1">
    <citation type="journal article" date="2004" name="Science">
        <title>The genome of the diatom Thalassiosira pseudonana: ecology, evolution, and metabolism.</title>
        <authorList>
            <person name="Armbrust E.V."/>
            <person name="Berges J.A."/>
            <person name="Bowler C."/>
            <person name="Green B.R."/>
            <person name="Martinez D."/>
            <person name="Putnam N.H."/>
            <person name="Zhou S."/>
            <person name="Allen A.E."/>
            <person name="Apt K.E."/>
            <person name="Bechner M."/>
            <person name="Brzezinski M.A."/>
            <person name="Chaal B.K."/>
            <person name="Chiovitti A."/>
            <person name="Davis A.K."/>
            <person name="Demarest M.S."/>
            <person name="Detter J.C."/>
            <person name="Glavina T."/>
            <person name="Goodstein D."/>
            <person name="Hadi M.Z."/>
            <person name="Hellsten U."/>
            <person name="Hildebrand M."/>
            <person name="Jenkins B.D."/>
            <person name="Jurka J."/>
            <person name="Kapitonov V.V."/>
            <person name="Kroger N."/>
            <person name="Lau W.W."/>
            <person name="Lane T.W."/>
            <person name="Larimer F.W."/>
            <person name="Lippmeier J.C."/>
            <person name="Lucas S."/>
            <person name="Medina M."/>
            <person name="Montsant A."/>
            <person name="Obornik M."/>
            <person name="Parker M.S."/>
            <person name="Palenik B."/>
            <person name="Pazour G.J."/>
            <person name="Richardson P.M."/>
            <person name="Rynearson T.A."/>
            <person name="Saito M.A."/>
            <person name="Schwartz D.C."/>
            <person name="Thamatrakoln K."/>
            <person name="Valentin K."/>
            <person name="Vardi A."/>
            <person name="Wilkerson F.P."/>
            <person name="Rokhsar D.S."/>
        </authorList>
    </citation>
    <scope>NUCLEOTIDE SEQUENCE [LARGE SCALE GENOMIC DNA]</scope>
    <source>
        <strain evidence="1 2">CCMP1335</strain>
    </source>
</reference>
<dbReference type="AlphaFoldDB" id="B5YNJ3"/>
<dbReference type="PaxDb" id="35128-Thaps7172"/>
<dbReference type="KEGG" id="tps:THAPS_7172"/>
<dbReference type="RefSeq" id="XP_002296282.1">
    <property type="nucleotide sequence ID" value="XM_002296246.1"/>
</dbReference>
<reference evidence="1 2" key="2">
    <citation type="journal article" date="2008" name="Nature">
        <title>The Phaeodactylum genome reveals the evolutionary history of diatom genomes.</title>
        <authorList>
            <person name="Bowler C."/>
            <person name="Allen A.E."/>
            <person name="Badger J.H."/>
            <person name="Grimwood J."/>
            <person name="Jabbari K."/>
            <person name="Kuo A."/>
            <person name="Maheswari U."/>
            <person name="Martens C."/>
            <person name="Maumus F."/>
            <person name="Otillar R.P."/>
            <person name="Rayko E."/>
            <person name="Salamov A."/>
            <person name="Vandepoele K."/>
            <person name="Beszteri B."/>
            <person name="Gruber A."/>
            <person name="Heijde M."/>
            <person name="Katinka M."/>
            <person name="Mock T."/>
            <person name="Valentin K."/>
            <person name="Verret F."/>
            <person name="Berges J.A."/>
            <person name="Brownlee C."/>
            <person name="Cadoret J.P."/>
            <person name="Chiovitti A."/>
            <person name="Choi C.J."/>
            <person name="Coesel S."/>
            <person name="De Martino A."/>
            <person name="Detter J.C."/>
            <person name="Durkin C."/>
            <person name="Falciatore A."/>
            <person name="Fournet J."/>
            <person name="Haruta M."/>
            <person name="Huysman M.J."/>
            <person name="Jenkins B.D."/>
            <person name="Jiroutova K."/>
            <person name="Jorgensen R.E."/>
            <person name="Joubert Y."/>
            <person name="Kaplan A."/>
            <person name="Kroger N."/>
            <person name="Kroth P.G."/>
            <person name="La Roche J."/>
            <person name="Lindquist E."/>
            <person name="Lommer M."/>
            <person name="Martin-Jezequel V."/>
            <person name="Lopez P.J."/>
            <person name="Lucas S."/>
            <person name="Mangogna M."/>
            <person name="McGinnis K."/>
            <person name="Medlin L.K."/>
            <person name="Montsant A."/>
            <person name="Oudot-Le Secq M.P."/>
            <person name="Napoli C."/>
            <person name="Obornik M."/>
            <person name="Parker M.S."/>
            <person name="Petit J.L."/>
            <person name="Porcel B.M."/>
            <person name="Poulsen N."/>
            <person name="Robison M."/>
            <person name="Rychlewski L."/>
            <person name="Rynearson T.A."/>
            <person name="Schmutz J."/>
            <person name="Shapiro H."/>
            <person name="Siaut M."/>
            <person name="Stanley M."/>
            <person name="Sussman M.R."/>
            <person name="Taylor A.R."/>
            <person name="Vardi A."/>
            <person name="von Dassow P."/>
            <person name="Vyverman W."/>
            <person name="Willis A."/>
            <person name="Wyrwicz L.S."/>
            <person name="Rokhsar D.S."/>
            <person name="Weissenbach J."/>
            <person name="Armbrust E.V."/>
            <person name="Green B.R."/>
            <person name="Van de Peer Y."/>
            <person name="Grigoriev I.V."/>
        </authorList>
    </citation>
    <scope>NUCLEOTIDE SEQUENCE [LARGE SCALE GENOMIC DNA]</scope>
    <source>
        <strain evidence="1 2">CCMP1335</strain>
    </source>
</reference>
<dbReference type="EMBL" id="CP001160">
    <property type="protein sequence ID" value="ACI64999.1"/>
    <property type="molecule type" value="Genomic_DNA"/>
</dbReference>
<evidence type="ECO:0000313" key="2">
    <source>
        <dbReference type="Proteomes" id="UP000001449"/>
    </source>
</evidence>